<feature type="domain" description="HMA" evidence="1">
    <location>
        <begin position="2"/>
        <end position="65"/>
    </location>
</feature>
<name>A0ABS6U897_9PSEU</name>
<dbReference type="CDD" id="cd00371">
    <property type="entry name" value="HMA"/>
    <property type="match status" value="1"/>
</dbReference>
<evidence type="ECO:0000259" key="1">
    <source>
        <dbReference type="PROSITE" id="PS50846"/>
    </source>
</evidence>
<dbReference type="Pfam" id="PF00403">
    <property type="entry name" value="HMA"/>
    <property type="match status" value="1"/>
</dbReference>
<gene>
    <name evidence="2" type="ORF">I4I82_02925</name>
    <name evidence="3" type="ORF">I4I82_12110</name>
</gene>
<dbReference type="EMBL" id="JADQDF010000001">
    <property type="protein sequence ID" value="MBW0128433.1"/>
    <property type="molecule type" value="Genomic_DNA"/>
</dbReference>
<evidence type="ECO:0000313" key="2">
    <source>
        <dbReference type="EMBL" id="MBW0126642.1"/>
    </source>
</evidence>
<dbReference type="InterPro" id="IPR006121">
    <property type="entry name" value="HMA_dom"/>
</dbReference>
<comment type="caution">
    <text evidence="3">The sequence shown here is derived from an EMBL/GenBank/DDBJ whole genome shotgun (WGS) entry which is preliminary data.</text>
</comment>
<protein>
    <submittedName>
        <fullName evidence="3">Heavy-metal-associated domain-containing protein</fullName>
    </submittedName>
</protein>
<dbReference type="EMBL" id="JADQDF010000001">
    <property type="protein sequence ID" value="MBW0126642.1"/>
    <property type="molecule type" value="Genomic_DNA"/>
</dbReference>
<dbReference type="RefSeq" id="WP_218595163.1">
    <property type="nucleotide sequence ID" value="NZ_JADQDF010000001.1"/>
</dbReference>
<dbReference type="PROSITE" id="PS50846">
    <property type="entry name" value="HMA_2"/>
    <property type="match status" value="1"/>
</dbReference>
<sequence>MQTLRVSVPAMSCRHCVRAVSRHLCDVPGVETITADAAAGIVTLRGTMTVAEVVVALREAGFPASALP</sequence>
<organism evidence="3 4">
    <name type="scientific">Pseudonocardia oceani</name>
    <dbReference type="NCBI Taxonomy" id="2792013"/>
    <lineage>
        <taxon>Bacteria</taxon>
        <taxon>Bacillati</taxon>
        <taxon>Actinomycetota</taxon>
        <taxon>Actinomycetes</taxon>
        <taxon>Pseudonocardiales</taxon>
        <taxon>Pseudonocardiaceae</taxon>
        <taxon>Pseudonocardia</taxon>
    </lineage>
</organism>
<keyword evidence="4" id="KW-1185">Reference proteome</keyword>
<proteinExistence type="predicted"/>
<accession>A0ABS6U897</accession>
<evidence type="ECO:0000313" key="3">
    <source>
        <dbReference type="EMBL" id="MBW0128433.1"/>
    </source>
</evidence>
<evidence type="ECO:0000313" key="4">
    <source>
        <dbReference type="Proteomes" id="UP000694300"/>
    </source>
</evidence>
<reference evidence="3 4" key="1">
    <citation type="submission" date="2020-11" db="EMBL/GenBank/DDBJ databases">
        <title>Pseudonocardia abyssalis sp. nov. and Pseudonocardia oceani sp. nov., description and phylogenomic analysis of two novel actinomycetes isolated from the deep Southern Ocean.</title>
        <authorList>
            <person name="Parra J."/>
        </authorList>
    </citation>
    <scope>NUCLEOTIDE SEQUENCE [LARGE SCALE GENOMIC DNA]</scope>
    <source>
        <strain evidence="3">KRD-185</strain>
        <strain evidence="4">KRD185</strain>
    </source>
</reference>
<dbReference type="Proteomes" id="UP000694300">
    <property type="component" value="Unassembled WGS sequence"/>
</dbReference>